<dbReference type="InterPro" id="IPR046342">
    <property type="entry name" value="CBS_dom_sf"/>
</dbReference>
<evidence type="ECO:0000256" key="3">
    <source>
        <dbReference type="PROSITE-ProRule" id="PRU00703"/>
    </source>
</evidence>
<gene>
    <name evidence="6" type="ORF">LPJ64_005734</name>
</gene>
<dbReference type="Gene3D" id="3.10.580.10">
    <property type="entry name" value="CBS-domain"/>
    <property type="match status" value="2"/>
</dbReference>
<dbReference type="InterPro" id="IPR000644">
    <property type="entry name" value="CBS_dom"/>
</dbReference>
<organism evidence="6 7">
    <name type="scientific">Coemansia asiatica</name>
    <dbReference type="NCBI Taxonomy" id="1052880"/>
    <lineage>
        <taxon>Eukaryota</taxon>
        <taxon>Fungi</taxon>
        <taxon>Fungi incertae sedis</taxon>
        <taxon>Zoopagomycota</taxon>
        <taxon>Kickxellomycotina</taxon>
        <taxon>Kickxellomycetes</taxon>
        <taxon>Kickxellales</taxon>
        <taxon>Kickxellaceae</taxon>
        <taxon>Coemansia</taxon>
    </lineage>
</organism>
<feature type="region of interest" description="Disordered" evidence="4">
    <location>
        <begin position="153"/>
        <end position="193"/>
    </location>
</feature>
<dbReference type="Proteomes" id="UP001145021">
    <property type="component" value="Unassembled WGS sequence"/>
</dbReference>
<keyword evidence="1" id="KW-0677">Repeat</keyword>
<evidence type="ECO:0000313" key="7">
    <source>
        <dbReference type="Proteomes" id="UP001145021"/>
    </source>
</evidence>
<dbReference type="PROSITE" id="PS51371">
    <property type="entry name" value="CBS"/>
    <property type="match status" value="1"/>
</dbReference>
<evidence type="ECO:0000256" key="2">
    <source>
        <dbReference type="ARBA" id="ARBA00023122"/>
    </source>
</evidence>
<proteinExistence type="predicted"/>
<accession>A0A9W8CHD2</accession>
<protein>
    <recommendedName>
        <fullName evidence="5">CBS domain-containing protein</fullName>
    </recommendedName>
</protein>
<dbReference type="PANTHER" id="PTHR13780">
    <property type="entry name" value="AMP-ACTIVATED PROTEIN KINASE, GAMMA REGULATORY SUBUNIT"/>
    <property type="match status" value="1"/>
</dbReference>
<dbReference type="Pfam" id="PF00571">
    <property type="entry name" value="CBS"/>
    <property type="match status" value="1"/>
</dbReference>
<keyword evidence="2 3" id="KW-0129">CBS domain</keyword>
<evidence type="ECO:0000313" key="6">
    <source>
        <dbReference type="EMBL" id="KAJ1642422.1"/>
    </source>
</evidence>
<dbReference type="InterPro" id="IPR050511">
    <property type="entry name" value="AMPK_gamma/SDS23_families"/>
</dbReference>
<dbReference type="SUPFAM" id="SSF54631">
    <property type="entry name" value="CBS-domain pair"/>
    <property type="match status" value="2"/>
</dbReference>
<comment type="caution">
    <text evidence="6">The sequence shown here is derived from an EMBL/GenBank/DDBJ whole genome shotgun (WGS) entry which is preliminary data.</text>
</comment>
<name>A0A9W8CHD2_9FUNG</name>
<reference evidence="6" key="1">
    <citation type="submission" date="2022-07" db="EMBL/GenBank/DDBJ databases">
        <title>Phylogenomic reconstructions and comparative analyses of Kickxellomycotina fungi.</title>
        <authorList>
            <person name="Reynolds N.K."/>
            <person name="Stajich J.E."/>
            <person name="Barry K."/>
            <person name="Grigoriev I.V."/>
            <person name="Crous P."/>
            <person name="Smith M.E."/>
        </authorList>
    </citation>
    <scope>NUCLEOTIDE SEQUENCE</scope>
    <source>
        <strain evidence="6">NBRC 105413</strain>
    </source>
</reference>
<sequence>MKTAALEKYAVRDVLEYRGNPRLNYTISDTNTVEEALELMDIHDIVSLPVFSRSKANTAMESFVDIVSAYDLRDYIIQSKDLEDEVQFQLLSGRPSGNPTVLQHSVGQVVQSRKHASKQISASASLEQLLQLFTSMGQHRVLVTDLDFGSAFPEKADADDATPTVPQTQDKEKEKEKENKKSTRQRGRSIDSGCSSSTVEYYEAGHVVVCGLTQYDVVRFIQHHNHELWHSLDASAMDIAMERMPRGAAKQLPQIPHLSIRDSALSAMKRLRDTQVSALPVVDADGKLITEVAGTGIRRLRSYNVGMLGKPVLAFMFNLDLSVTHPYVVHEGFTLSQIMSGLLRMNCRRAWLVDQEARPISVISLTNVLQHFL</sequence>
<dbReference type="CDD" id="cd02205">
    <property type="entry name" value="CBS_pair_SF"/>
    <property type="match status" value="1"/>
</dbReference>
<evidence type="ECO:0000259" key="5">
    <source>
        <dbReference type="PROSITE" id="PS51371"/>
    </source>
</evidence>
<evidence type="ECO:0000256" key="1">
    <source>
        <dbReference type="ARBA" id="ARBA00022737"/>
    </source>
</evidence>
<evidence type="ECO:0000256" key="4">
    <source>
        <dbReference type="SAM" id="MobiDB-lite"/>
    </source>
</evidence>
<feature type="compositionally biased region" description="Basic and acidic residues" evidence="4">
    <location>
        <begin position="169"/>
        <end position="181"/>
    </location>
</feature>
<dbReference type="SMART" id="SM00116">
    <property type="entry name" value="CBS"/>
    <property type="match status" value="3"/>
</dbReference>
<feature type="domain" description="CBS" evidence="5">
    <location>
        <begin position="19"/>
        <end position="82"/>
    </location>
</feature>
<dbReference type="AlphaFoldDB" id="A0A9W8CHD2"/>
<dbReference type="EMBL" id="JANBOH010000404">
    <property type="protein sequence ID" value="KAJ1642422.1"/>
    <property type="molecule type" value="Genomic_DNA"/>
</dbReference>
<keyword evidence="7" id="KW-1185">Reference proteome</keyword>
<dbReference type="PANTHER" id="PTHR13780:SF128">
    <property type="entry name" value="CBS DOMAIN-CONTAINING PROTEIN"/>
    <property type="match status" value="1"/>
</dbReference>